<evidence type="ECO:0000313" key="2">
    <source>
        <dbReference type="Proteomes" id="UP000072520"/>
    </source>
</evidence>
<accession>A0AB34VD63</accession>
<name>A0AB34VD63_9GAMM</name>
<gene>
    <name evidence="1" type="ORF">RSA13_14645</name>
</gene>
<proteinExistence type="predicted"/>
<dbReference type="Proteomes" id="UP000072520">
    <property type="component" value="Unassembled WGS sequence"/>
</dbReference>
<reference evidence="1 2" key="1">
    <citation type="journal article" date="2016" name="Front. Microbiol.">
        <title>Genomic Resource of Rice Seed Associated Bacteria.</title>
        <authorList>
            <person name="Midha S."/>
            <person name="Bansal K."/>
            <person name="Sharma S."/>
            <person name="Kumar N."/>
            <person name="Patil P.P."/>
            <person name="Chaudhry V."/>
            <person name="Patil P.B."/>
        </authorList>
    </citation>
    <scope>NUCLEOTIDE SEQUENCE [LARGE SCALE GENOMIC DNA]</scope>
    <source>
        <strain evidence="1 2">RSA13</strain>
    </source>
</reference>
<dbReference type="AlphaFoldDB" id="A0AB34VD63"/>
<dbReference type="RefSeq" id="WP_058708386.1">
    <property type="nucleotide sequence ID" value="NZ_LDSI01000020.1"/>
</dbReference>
<sequence>MAFPKVSLIEGLTTDPRFNPAGSANFLSKEVLDEALILVRSFEPAEIARLSKTDTSQIAYAMSNYKEDNNRRYKTWNEESASVRRPGGEIRHLDNRIGGVRVQQASSIATGAISSSTGATGVVLWSAYQGLGSIIGRGSLPVLAALFSAAGAYFVNKKTVAVNQMAAHIKALADLFNTAHEAFEDFKTEAERKRANFKPDDQMRTPLTFEQTVASHNAWPQDHARDMTPILQQFIRHEYQRVELYGTSAEFVKVFFKDQAPLSLSRTQYSNLINLKFP</sequence>
<evidence type="ECO:0000313" key="1">
    <source>
        <dbReference type="EMBL" id="KTS96085.1"/>
    </source>
</evidence>
<protein>
    <submittedName>
        <fullName evidence="1">Uncharacterized protein</fullName>
    </submittedName>
</protein>
<dbReference type="EMBL" id="LDSI01000020">
    <property type="protein sequence ID" value="KTS96085.1"/>
    <property type="molecule type" value="Genomic_DNA"/>
</dbReference>
<organism evidence="1 2">
    <name type="scientific">Pantoea stewartii</name>
    <dbReference type="NCBI Taxonomy" id="66269"/>
    <lineage>
        <taxon>Bacteria</taxon>
        <taxon>Pseudomonadati</taxon>
        <taxon>Pseudomonadota</taxon>
        <taxon>Gammaproteobacteria</taxon>
        <taxon>Enterobacterales</taxon>
        <taxon>Erwiniaceae</taxon>
        <taxon>Pantoea</taxon>
    </lineage>
</organism>
<comment type="caution">
    <text evidence="1">The sequence shown here is derived from an EMBL/GenBank/DDBJ whole genome shotgun (WGS) entry which is preliminary data.</text>
</comment>